<reference evidence="1 2" key="1">
    <citation type="submission" date="2019-09" db="EMBL/GenBank/DDBJ databases">
        <title>Whole genome sequence of Photorhabdus heterorhabditis strain ETL (Enterobacteriales: Enterobacteriaceae) a bacterial symbiont of Heterorhabditis zealandica strain ETL (Rhabditida: Heterorhabditidae).</title>
        <authorList>
            <person name="Lulamba T.E."/>
            <person name="Serepa-Dlamini M.H."/>
        </authorList>
    </citation>
    <scope>NUCLEOTIDE SEQUENCE [LARGE SCALE GENOMIC DNA]</scope>
    <source>
        <strain evidence="1 2">ETL</strain>
    </source>
</reference>
<evidence type="ECO:0000313" key="1">
    <source>
        <dbReference type="EMBL" id="KAA1174615.1"/>
    </source>
</evidence>
<name>A0A5B0VKJ3_9GAMM</name>
<dbReference type="RefSeq" id="WP_149617554.1">
    <property type="nucleotide sequence ID" value="NZ_CAWPFF010000121.1"/>
</dbReference>
<evidence type="ECO:0000313" key="2">
    <source>
        <dbReference type="Proteomes" id="UP000322184"/>
    </source>
</evidence>
<comment type="caution">
    <text evidence="1">The sequence shown here is derived from an EMBL/GenBank/DDBJ whole genome shotgun (WGS) entry which is preliminary data.</text>
</comment>
<sequence length="254" mass="29617">MGFDIENELRKAFEQKNDFDLRVQEAHRVSALAVERALEDVADMGVEIIETIGLGIKREFYKTSYFFEGYEDVYEKIKKEDKRMFLNLANLKNEYKFIYRIIESYVNEVFEGFDEEVKKRIYLNILKFSAKLSTGQSVKTGITMVVVEMIYLNVIKNVMVKNLAKKAIGGIVTLAQVYGYVEKASMAADRLKVSCPKLYWVLFFKKLEMLYFIVEPILEKGLYLIDPMFKNDSNKKGYFHEEEIARVIASMIDN</sequence>
<gene>
    <name evidence="1" type="ORF">F0L16_20855</name>
</gene>
<proteinExistence type="predicted"/>
<dbReference type="EMBL" id="VTUW01000076">
    <property type="protein sequence ID" value="KAA1174615.1"/>
    <property type="molecule type" value="Genomic_DNA"/>
</dbReference>
<protein>
    <submittedName>
        <fullName evidence="1">Uncharacterized protein</fullName>
    </submittedName>
</protein>
<organism evidence="1 2">
    <name type="scientific">Photorhabdus heterorhabditis</name>
    <dbReference type="NCBI Taxonomy" id="880156"/>
    <lineage>
        <taxon>Bacteria</taxon>
        <taxon>Pseudomonadati</taxon>
        <taxon>Pseudomonadota</taxon>
        <taxon>Gammaproteobacteria</taxon>
        <taxon>Enterobacterales</taxon>
        <taxon>Morganellaceae</taxon>
        <taxon>Photorhabdus</taxon>
    </lineage>
</organism>
<dbReference type="Proteomes" id="UP000322184">
    <property type="component" value="Unassembled WGS sequence"/>
</dbReference>
<dbReference type="AlphaFoldDB" id="A0A5B0VKJ3"/>
<accession>A0A5B0VKJ3</accession>